<protein>
    <submittedName>
        <fullName evidence="2">Uncharacterized protein</fullName>
    </submittedName>
</protein>
<reference evidence="2" key="1">
    <citation type="submission" date="2020-07" db="EMBL/GenBank/DDBJ databases">
        <title>Huge and variable diversity of episymbiotic CPR bacteria and DPANN archaea in groundwater ecosystems.</title>
        <authorList>
            <person name="He C.Y."/>
            <person name="Keren R."/>
            <person name="Whittaker M."/>
            <person name="Farag I.F."/>
            <person name="Doudna J."/>
            <person name="Cate J.H.D."/>
            <person name="Banfield J.F."/>
        </authorList>
    </citation>
    <scope>NUCLEOTIDE SEQUENCE</scope>
    <source>
        <strain evidence="2">NC_groundwater_973_Pr1_S-0.2um_54_13</strain>
    </source>
</reference>
<accession>A0A932R1B2</accession>
<proteinExistence type="predicted"/>
<evidence type="ECO:0000313" key="3">
    <source>
        <dbReference type="Proteomes" id="UP000753196"/>
    </source>
</evidence>
<keyword evidence="1" id="KW-0812">Transmembrane</keyword>
<gene>
    <name evidence="2" type="ORF">HY221_00890</name>
</gene>
<dbReference type="AlphaFoldDB" id="A0A932R1B2"/>
<feature type="transmembrane region" description="Helical" evidence="1">
    <location>
        <begin position="64"/>
        <end position="83"/>
    </location>
</feature>
<sequence length="296" mass="32982">MPTEEQNNAADGGPAAGKAKIAIRTMKSDVDEFFKSTRPTLSAMIGQEQATAAELPRKRKKLPLLVFAGIAALAAVGAGLFFIPRFLPGAAMPPAETGVQKLIPPPPFFATETSRTINADTNDRAQFLELMRDSWQEAEREGTAKRIVIKLKDGSQERFATLTDFFNLWRIMPPPSLLTQIDPQLMVFISYGHTGGRLGFAVRTNSPDRTLADMLSWEPALLTAFNPFFFSEKMTNTLFATFEDRTYRNIDWRYLKLSQDKDLGIGYAIFPAGNVLLMTTSKETMETAINRLFDAR</sequence>
<keyword evidence="1" id="KW-0472">Membrane</keyword>
<comment type="caution">
    <text evidence="2">The sequence shown here is derived from an EMBL/GenBank/DDBJ whole genome shotgun (WGS) entry which is preliminary data.</text>
</comment>
<organism evidence="2 3">
    <name type="scientific">Candidatus Sungiibacteriota bacterium</name>
    <dbReference type="NCBI Taxonomy" id="2750080"/>
    <lineage>
        <taxon>Bacteria</taxon>
        <taxon>Candidatus Sungiibacteriota</taxon>
    </lineage>
</organism>
<name>A0A932R1B2_9BACT</name>
<keyword evidence="1" id="KW-1133">Transmembrane helix</keyword>
<evidence type="ECO:0000256" key="1">
    <source>
        <dbReference type="SAM" id="Phobius"/>
    </source>
</evidence>
<evidence type="ECO:0000313" key="2">
    <source>
        <dbReference type="EMBL" id="MBI3630877.1"/>
    </source>
</evidence>
<dbReference type="Proteomes" id="UP000753196">
    <property type="component" value="Unassembled WGS sequence"/>
</dbReference>
<dbReference type="EMBL" id="JACQCR010000020">
    <property type="protein sequence ID" value="MBI3630877.1"/>
    <property type="molecule type" value="Genomic_DNA"/>
</dbReference>